<keyword evidence="3" id="KW-1185">Reference proteome</keyword>
<dbReference type="EMBL" id="JAACJL010000044">
    <property type="protein sequence ID" value="KAF4614941.1"/>
    <property type="molecule type" value="Genomic_DNA"/>
</dbReference>
<comment type="caution">
    <text evidence="2">The sequence shown here is derived from an EMBL/GenBank/DDBJ whole genome shotgun (WGS) entry which is preliminary data.</text>
</comment>
<dbReference type="Pfam" id="PF20151">
    <property type="entry name" value="DUF6533"/>
    <property type="match status" value="1"/>
</dbReference>
<dbReference type="Proteomes" id="UP000521872">
    <property type="component" value="Unassembled WGS sequence"/>
</dbReference>
<reference evidence="2 3" key="1">
    <citation type="submission" date="2019-12" db="EMBL/GenBank/DDBJ databases">
        <authorList>
            <person name="Floudas D."/>
            <person name="Bentzer J."/>
            <person name="Ahren D."/>
            <person name="Johansson T."/>
            <person name="Persson P."/>
            <person name="Tunlid A."/>
        </authorList>
    </citation>
    <scope>NUCLEOTIDE SEQUENCE [LARGE SCALE GENOMIC DNA]</scope>
    <source>
        <strain evidence="2 3">CBS 102.39</strain>
    </source>
</reference>
<organism evidence="2 3">
    <name type="scientific">Agrocybe pediades</name>
    <dbReference type="NCBI Taxonomy" id="84607"/>
    <lineage>
        <taxon>Eukaryota</taxon>
        <taxon>Fungi</taxon>
        <taxon>Dikarya</taxon>
        <taxon>Basidiomycota</taxon>
        <taxon>Agaricomycotina</taxon>
        <taxon>Agaricomycetes</taxon>
        <taxon>Agaricomycetidae</taxon>
        <taxon>Agaricales</taxon>
        <taxon>Agaricineae</taxon>
        <taxon>Strophariaceae</taxon>
        <taxon>Agrocybe</taxon>
    </lineage>
</organism>
<dbReference type="AlphaFoldDB" id="A0A8H4QPV4"/>
<evidence type="ECO:0000259" key="1">
    <source>
        <dbReference type="Pfam" id="PF20151"/>
    </source>
</evidence>
<feature type="domain" description="DUF6533" evidence="1">
    <location>
        <begin position="33"/>
        <end position="77"/>
    </location>
</feature>
<gene>
    <name evidence="2" type="ORF">D9613_002528</name>
</gene>
<dbReference type="InterPro" id="IPR045340">
    <property type="entry name" value="DUF6533"/>
</dbReference>
<evidence type="ECO:0000313" key="3">
    <source>
        <dbReference type="Proteomes" id="UP000521872"/>
    </source>
</evidence>
<protein>
    <recommendedName>
        <fullName evidence="1">DUF6533 domain-containing protein</fullName>
    </recommendedName>
</protein>
<evidence type="ECO:0000313" key="2">
    <source>
        <dbReference type="EMBL" id="KAF4614941.1"/>
    </source>
</evidence>
<sequence>MSATLVAKGAKMALTSNAEALKALHLEQLTAFVSLSTAVCAVYDYVITLHLEVEYVWHHKPTVIQALFVVNRYLGLAYQVYSAFVYIRHVDSKGLKGYDYLKFYCMDFWAKRF</sequence>
<name>A0A8H4QPV4_9AGAR</name>
<accession>A0A8H4QPV4</accession>
<proteinExistence type="predicted"/>